<dbReference type="EMBL" id="BQNB010016893">
    <property type="protein sequence ID" value="GJT56982.1"/>
    <property type="molecule type" value="Genomic_DNA"/>
</dbReference>
<name>A0ABQ5F2M9_9ASTR</name>
<accession>A0ABQ5F2M9</accession>
<reference evidence="1" key="1">
    <citation type="journal article" date="2022" name="Int. J. Mol. Sci.">
        <title>Draft Genome of Tanacetum Coccineum: Genomic Comparison of Closely Related Tanacetum-Family Plants.</title>
        <authorList>
            <person name="Yamashiro T."/>
            <person name="Shiraishi A."/>
            <person name="Nakayama K."/>
            <person name="Satake H."/>
        </authorList>
    </citation>
    <scope>NUCLEOTIDE SEQUENCE</scope>
</reference>
<evidence type="ECO:0000313" key="1">
    <source>
        <dbReference type="EMBL" id="GJT56982.1"/>
    </source>
</evidence>
<protein>
    <submittedName>
        <fullName evidence="1">Uncharacterized protein</fullName>
    </submittedName>
</protein>
<proteinExistence type="predicted"/>
<dbReference type="Proteomes" id="UP001151760">
    <property type="component" value="Unassembled WGS sequence"/>
</dbReference>
<gene>
    <name evidence="1" type="ORF">Tco_0992036</name>
</gene>
<reference evidence="1" key="2">
    <citation type="submission" date="2022-01" db="EMBL/GenBank/DDBJ databases">
        <authorList>
            <person name="Yamashiro T."/>
            <person name="Shiraishi A."/>
            <person name="Satake H."/>
            <person name="Nakayama K."/>
        </authorList>
    </citation>
    <scope>NUCLEOTIDE SEQUENCE</scope>
</reference>
<keyword evidence="2" id="KW-1185">Reference proteome</keyword>
<evidence type="ECO:0000313" key="2">
    <source>
        <dbReference type="Proteomes" id="UP001151760"/>
    </source>
</evidence>
<organism evidence="1 2">
    <name type="scientific">Tanacetum coccineum</name>
    <dbReference type="NCBI Taxonomy" id="301880"/>
    <lineage>
        <taxon>Eukaryota</taxon>
        <taxon>Viridiplantae</taxon>
        <taxon>Streptophyta</taxon>
        <taxon>Embryophyta</taxon>
        <taxon>Tracheophyta</taxon>
        <taxon>Spermatophyta</taxon>
        <taxon>Magnoliopsida</taxon>
        <taxon>eudicotyledons</taxon>
        <taxon>Gunneridae</taxon>
        <taxon>Pentapetalae</taxon>
        <taxon>asterids</taxon>
        <taxon>campanulids</taxon>
        <taxon>Asterales</taxon>
        <taxon>Asteraceae</taxon>
        <taxon>Asteroideae</taxon>
        <taxon>Anthemideae</taxon>
        <taxon>Anthemidinae</taxon>
        <taxon>Tanacetum</taxon>
    </lineage>
</organism>
<sequence>MARSSKELQVIRDACRTLSCIIMENFRFFPGSSKDPDGILQFLDGKTSVSEATNDVIKYFTATITKWQFLKGFHWL</sequence>
<comment type="caution">
    <text evidence="1">The sequence shown here is derived from an EMBL/GenBank/DDBJ whole genome shotgun (WGS) entry which is preliminary data.</text>
</comment>